<evidence type="ECO:0000313" key="3">
    <source>
        <dbReference type="EMBL" id="GFT77532.1"/>
    </source>
</evidence>
<dbReference type="EMBL" id="BMAW01071313">
    <property type="protein sequence ID" value="GFT77532.1"/>
    <property type="molecule type" value="Genomic_DNA"/>
</dbReference>
<gene>
    <name evidence="3" type="ORF">NPIL_19901</name>
</gene>
<keyword evidence="1" id="KW-0479">Metal-binding</keyword>
<dbReference type="Pfam" id="PF13894">
    <property type="entry name" value="zf-C2H2_4"/>
    <property type="match status" value="1"/>
</dbReference>
<dbReference type="Gene3D" id="3.30.160.60">
    <property type="entry name" value="Classic Zinc Finger"/>
    <property type="match status" value="1"/>
</dbReference>
<dbReference type="InterPro" id="IPR013087">
    <property type="entry name" value="Znf_C2H2_type"/>
</dbReference>
<dbReference type="InterPro" id="IPR036236">
    <property type="entry name" value="Znf_C2H2_sf"/>
</dbReference>
<feature type="domain" description="C2H2-type" evidence="2">
    <location>
        <begin position="71"/>
        <end position="99"/>
    </location>
</feature>
<evidence type="ECO:0000259" key="2">
    <source>
        <dbReference type="PROSITE" id="PS50157"/>
    </source>
</evidence>
<evidence type="ECO:0000256" key="1">
    <source>
        <dbReference type="PROSITE-ProRule" id="PRU00042"/>
    </source>
</evidence>
<evidence type="ECO:0000313" key="4">
    <source>
        <dbReference type="Proteomes" id="UP000887013"/>
    </source>
</evidence>
<dbReference type="AlphaFoldDB" id="A0A8X6U3T1"/>
<feature type="domain" description="C2H2-type" evidence="2">
    <location>
        <begin position="101"/>
        <end position="126"/>
    </location>
</feature>
<keyword evidence="1" id="KW-0862">Zinc</keyword>
<dbReference type="SMART" id="SM00355">
    <property type="entry name" value="ZnF_C2H2"/>
    <property type="match status" value="2"/>
</dbReference>
<keyword evidence="4" id="KW-1185">Reference proteome</keyword>
<comment type="caution">
    <text evidence="3">The sequence shown here is derived from an EMBL/GenBank/DDBJ whole genome shotgun (WGS) entry which is preliminary data.</text>
</comment>
<proteinExistence type="predicted"/>
<name>A0A8X6U3T1_NEPPI</name>
<organism evidence="3 4">
    <name type="scientific">Nephila pilipes</name>
    <name type="common">Giant wood spider</name>
    <name type="synonym">Nephila maculata</name>
    <dbReference type="NCBI Taxonomy" id="299642"/>
    <lineage>
        <taxon>Eukaryota</taxon>
        <taxon>Metazoa</taxon>
        <taxon>Ecdysozoa</taxon>
        <taxon>Arthropoda</taxon>
        <taxon>Chelicerata</taxon>
        <taxon>Arachnida</taxon>
        <taxon>Araneae</taxon>
        <taxon>Araneomorphae</taxon>
        <taxon>Entelegynae</taxon>
        <taxon>Araneoidea</taxon>
        <taxon>Nephilidae</taxon>
        <taxon>Nephila</taxon>
    </lineage>
</organism>
<dbReference type="SUPFAM" id="SSF57667">
    <property type="entry name" value="beta-beta-alpha zinc fingers"/>
    <property type="match status" value="1"/>
</dbReference>
<protein>
    <recommendedName>
        <fullName evidence="2">C2H2-type domain-containing protein</fullName>
    </recommendedName>
</protein>
<dbReference type="PROSITE" id="PS50157">
    <property type="entry name" value="ZINC_FINGER_C2H2_2"/>
    <property type="match status" value="2"/>
</dbReference>
<dbReference type="OrthoDB" id="3176202at2759"/>
<keyword evidence="1" id="KW-0863">Zinc-finger</keyword>
<dbReference type="Pfam" id="PF12874">
    <property type="entry name" value="zf-met"/>
    <property type="match status" value="1"/>
</dbReference>
<reference evidence="3" key="1">
    <citation type="submission" date="2020-08" db="EMBL/GenBank/DDBJ databases">
        <title>Multicomponent nature underlies the extraordinary mechanical properties of spider dragline silk.</title>
        <authorList>
            <person name="Kono N."/>
            <person name="Nakamura H."/>
            <person name="Mori M."/>
            <person name="Yoshida Y."/>
            <person name="Ohtoshi R."/>
            <person name="Malay A.D."/>
            <person name="Moran D.A.P."/>
            <person name="Tomita M."/>
            <person name="Numata K."/>
            <person name="Arakawa K."/>
        </authorList>
    </citation>
    <scope>NUCLEOTIDE SEQUENCE</scope>
</reference>
<dbReference type="PROSITE" id="PS00028">
    <property type="entry name" value="ZINC_FINGER_C2H2_1"/>
    <property type="match status" value="2"/>
</dbReference>
<sequence>MFLFPIGFVKNESLPSKTTALGLTEIESLPLSATTVQGLVKNDLLAPIITTASELVENESLPLIAKTENKPMCKICYRVFTTRSVLKRHVKEVHYFVKNGYRCRLCCKSFSCKSDLVTHLEFSHLA</sequence>
<dbReference type="GO" id="GO:0008270">
    <property type="term" value="F:zinc ion binding"/>
    <property type="evidence" value="ECO:0007669"/>
    <property type="project" value="UniProtKB-KW"/>
</dbReference>
<accession>A0A8X6U3T1</accession>
<dbReference type="Proteomes" id="UP000887013">
    <property type="component" value="Unassembled WGS sequence"/>
</dbReference>